<dbReference type="EMBL" id="AKAU01000282">
    <property type="protein sequence ID" value="EIM94229.1"/>
    <property type="molecule type" value="Genomic_DNA"/>
</dbReference>
<evidence type="ECO:0000313" key="1">
    <source>
        <dbReference type="EMBL" id="AUT71339.1"/>
    </source>
</evidence>
<reference evidence="2 3" key="1">
    <citation type="journal article" date="2012" name="J. Bacteriol.">
        <title>Draft Genome Sequence of the Soil Bacterium Burkholderia terrae Strain BS001, Which Interacts with Fungal Surface Structures.</title>
        <authorList>
            <person name="Nazir R."/>
            <person name="Hansen M.A."/>
            <person name="Sorensen S."/>
            <person name="van Elsas J.D."/>
        </authorList>
    </citation>
    <scope>NUCLEOTIDE SEQUENCE [LARGE SCALE GENOMIC DNA]</scope>
    <source>
        <strain evidence="2 3">BS001</strain>
    </source>
</reference>
<name>A0AAN1JC23_9BURK</name>
<dbReference type="Proteomes" id="UP000236649">
    <property type="component" value="Chromosome 2"/>
</dbReference>
<evidence type="ECO:0000313" key="4">
    <source>
        <dbReference type="Proteomes" id="UP000236649"/>
    </source>
</evidence>
<dbReference type="EMBL" id="CP026106">
    <property type="protein sequence ID" value="AUT71339.1"/>
    <property type="molecule type" value="Genomic_DNA"/>
</dbReference>
<dbReference type="KEGG" id="phs:C2L64_23960"/>
<keyword evidence="3" id="KW-1185">Reference proteome</keyword>
<sequence>MRSEANHVVTLNDRSIRSLTAGLTHRYIRQPNLTSIKNAFMRRLALFARLATAAACSMFMCSVNTAHAADDPAAKAQQTLRIGFVPGPIRT</sequence>
<gene>
    <name evidence="1" type="ORF">C2L64_23960</name>
    <name evidence="2" type="ORF">WQE_44823</name>
</gene>
<dbReference type="Proteomes" id="UP000004980">
    <property type="component" value="Unassembled WGS sequence"/>
</dbReference>
<organism evidence="1 4">
    <name type="scientific">Paraburkholderia hospita</name>
    <dbReference type="NCBI Taxonomy" id="169430"/>
    <lineage>
        <taxon>Bacteria</taxon>
        <taxon>Pseudomonadati</taxon>
        <taxon>Pseudomonadota</taxon>
        <taxon>Betaproteobacteria</taxon>
        <taxon>Burkholderiales</taxon>
        <taxon>Burkholderiaceae</taxon>
        <taxon>Paraburkholderia</taxon>
    </lineage>
</organism>
<evidence type="ECO:0000313" key="3">
    <source>
        <dbReference type="Proteomes" id="UP000004980"/>
    </source>
</evidence>
<evidence type="ECO:0000313" key="2">
    <source>
        <dbReference type="EMBL" id="EIM94229.1"/>
    </source>
</evidence>
<reference evidence="1 4" key="2">
    <citation type="submission" date="2018-01" db="EMBL/GenBank/DDBJ databases">
        <title>Species boundaries and ecological features among Paraburkholderia terrae DSMZ17804T, P. hospita DSMZ17164T and P. caribensis DSMZ13236T.</title>
        <authorList>
            <person name="Pratama A.A."/>
        </authorList>
    </citation>
    <scope>NUCLEOTIDE SEQUENCE [LARGE SCALE GENOMIC DNA]</scope>
    <source>
        <strain evidence="1 4">DSM 17164</strain>
    </source>
</reference>
<accession>A0AAN1JC23</accession>
<dbReference type="AlphaFoldDB" id="A0AAN1JC23"/>
<protein>
    <submittedName>
        <fullName evidence="1">Uncharacterized protein</fullName>
    </submittedName>
</protein>
<proteinExistence type="predicted"/>